<dbReference type="PANTHER" id="PTHR36300">
    <property type="entry name" value="RAW, ISOFORM A"/>
    <property type="match status" value="1"/>
</dbReference>
<keyword evidence="1" id="KW-0812">Transmembrane</keyword>
<dbReference type="InterPro" id="IPR039470">
    <property type="entry name" value="Nuc_deoxyri_tr2"/>
</dbReference>
<evidence type="ECO:0000313" key="2">
    <source>
        <dbReference type="EMBL" id="VDN82658.1"/>
    </source>
</evidence>
<dbReference type="Proteomes" id="UP000278627">
    <property type="component" value="Unassembled WGS sequence"/>
</dbReference>
<dbReference type="PANTHER" id="PTHR36300:SF1">
    <property type="entry name" value="RAW, ISOFORM A"/>
    <property type="match status" value="1"/>
</dbReference>
<dbReference type="STRING" id="6280.A0A158PQB7"/>
<evidence type="ECO:0000313" key="4">
    <source>
        <dbReference type="WBParaSite" id="BPAG_0000147101-mRNA-1"/>
    </source>
</evidence>
<feature type="transmembrane region" description="Helical" evidence="1">
    <location>
        <begin position="335"/>
        <end position="358"/>
    </location>
</feature>
<gene>
    <name evidence="2" type="ORF">BPAG_LOCUS1472</name>
</gene>
<accession>A0A158PQB7</accession>
<dbReference type="EMBL" id="UZAD01000116">
    <property type="protein sequence ID" value="VDN82658.1"/>
    <property type="molecule type" value="Genomic_DNA"/>
</dbReference>
<name>A0A158PQB7_BRUPA</name>
<evidence type="ECO:0000313" key="3">
    <source>
        <dbReference type="Proteomes" id="UP000278627"/>
    </source>
</evidence>
<evidence type="ECO:0000256" key="1">
    <source>
        <dbReference type="SAM" id="Phobius"/>
    </source>
</evidence>
<reference evidence="4" key="1">
    <citation type="submission" date="2016-04" db="UniProtKB">
        <authorList>
            <consortium name="WormBaseParasite"/>
        </authorList>
    </citation>
    <scope>IDENTIFICATION</scope>
</reference>
<dbReference type="WBParaSite" id="BPAG_0000147101-mRNA-1">
    <property type="protein sequence ID" value="BPAG_0000147101-mRNA-1"/>
    <property type="gene ID" value="BPAG_0000147101"/>
</dbReference>
<proteinExistence type="predicted"/>
<organism evidence="4">
    <name type="scientific">Brugia pahangi</name>
    <name type="common">Filarial nematode worm</name>
    <dbReference type="NCBI Taxonomy" id="6280"/>
    <lineage>
        <taxon>Eukaryota</taxon>
        <taxon>Metazoa</taxon>
        <taxon>Ecdysozoa</taxon>
        <taxon>Nematoda</taxon>
        <taxon>Chromadorea</taxon>
        <taxon>Rhabditida</taxon>
        <taxon>Spirurina</taxon>
        <taxon>Spiruromorpha</taxon>
        <taxon>Filarioidea</taxon>
        <taxon>Onchocercidae</taxon>
        <taxon>Brugia</taxon>
    </lineage>
</organism>
<dbReference type="Pfam" id="PF15891">
    <property type="entry name" value="Nuc_deoxyri_tr2"/>
    <property type="match status" value="1"/>
</dbReference>
<reference evidence="2 3" key="2">
    <citation type="submission" date="2018-11" db="EMBL/GenBank/DDBJ databases">
        <authorList>
            <consortium name="Pathogen Informatics"/>
        </authorList>
    </citation>
    <scope>NUCLEOTIDE SEQUENCE [LARGE SCALE GENOMIC DNA]</scope>
</reference>
<dbReference type="AlphaFoldDB" id="A0A158PQB7"/>
<sequence>MVQRVRLRYRQCQDSVRQGLLLLKSVSNIVLPLQRLLSLNRDNQIRNMAQMSWYFIKIGMRQKLFSEFSFQISHIYSRAEQFLLSTTLQSNCDFYFTNQFLTAKSVGQQASELRPRPIYDVFLGGSCGNTVWRRDLVIPYLEKRAISYYDPQRSVWNEHMINEESVAKENSNLFLFVLDPATVNATSFLEIAHFAARKAPKLVVVFLGQSEWKERAHPEDLPDRQRTCDLLDDILTMHDVPVLQSIQDALRYIDEIIIGEKSWSEAMSNPFQRLPYMLLRGRRTCRQSVNHIRNTLRNVKNGVTKWRGCKFVLLGLFEILLLLAVYFFLRTLPLILLLIPFLAFDVFVALFSAIYYCYKINAAARRRAKLVNAAAVSLPVPGHAVVPCNIVAQQIPLSYCYQSMNRSMHAATTSLPSRLLKKRSYDNASSVTNPLRWINANGYDIFLGCSSRNRVDLSWINHRAAPQLQLAFYFFVHFWDHAKLNFFFLYSRKGLSFCSELMVERHRRLNTLHMTRHILYHIPSCETMLSGMVEVAYFLGHPTMELTICVPKRAKMLVSTPNNNDELRKYIERRNESYRMAFCYLRDMAERKHCEIFSDLDDALQYVISCSKK</sequence>
<keyword evidence="1" id="KW-0472">Membrane</keyword>
<dbReference type="GO" id="GO:0005886">
    <property type="term" value="C:plasma membrane"/>
    <property type="evidence" value="ECO:0007669"/>
    <property type="project" value="TreeGrafter"/>
</dbReference>
<feature type="transmembrane region" description="Helical" evidence="1">
    <location>
        <begin position="311"/>
        <end position="329"/>
    </location>
</feature>
<protein>
    <submittedName>
        <fullName evidence="2 4">Uncharacterized protein</fullName>
    </submittedName>
</protein>
<keyword evidence="3" id="KW-1185">Reference proteome</keyword>
<dbReference type="Gene3D" id="3.40.50.450">
    <property type="match status" value="1"/>
</dbReference>
<keyword evidence="1" id="KW-1133">Transmembrane helix</keyword>